<dbReference type="Proteomes" id="UP000016600">
    <property type="component" value="Unassembled WGS sequence"/>
</dbReference>
<dbReference type="Gene3D" id="3.40.50.2000">
    <property type="entry name" value="Glycogen Phosphorylase B"/>
    <property type="match status" value="1"/>
</dbReference>
<organism evidence="1 2">
    <name type="scientific">Hoylesella pleuritidis F0068</name>
    <dbReference type="NCBI Taxonomy" id="1081904"/>
    <lineage>
        <taxon>Bacteria</taxon>
        <taxon>Pseudomonadati</taxon>
        <taxon>Bacteroidota</taxon>
        <taxon>Bacteroidia</taxon>
        <taxon>Bacteroidales</taxon>
        <taxon>Prevotellaceae</taxon>
        <taxon>Hoylesella</taxon>
    </lineage>
</organism>
<name>U2MAM9_9BACT</name>
<gene>
    <name evidence="1" type="ORF">HMPREF1218_0696</name>
</gene>
<proteinExistence type="predicted"/>
<evidence type="ECO:0000313" key="2">
    <source>
        <dbReference type="Proteomes" id="UP000016600"/>
    </source>
</evidence>
<keyword evidence="1" id="KW-0808">Transferase</keyword>
<comment type="caution">
    <text evidence="1">The sequence shown here is derived from an EMBL/GenBank/DDBJ whole genome shotgun (WGS) entry which is preliminary data.</text>
</comment>
<dbReference type="AlphaFoldDB" id="U2MAM9"/>
<dbReference type="EMBL" id="AWET01000045">
    <property type="protein sequence ID" value="ERJ98764.1"/>
    <property type="molecule type" value="Genomic_DNA"/>
</dbReference>
<dbReference type="RefSeq" id="WP_021584627.1">
    <property type="nucleotide sequence ID" value="NZ_AWET01000045.1"/>
</dbReference>
<dbReference type="GO" id="GO:0016740">
    <property type="term" value="F:transferase activity"/>
    <property type="evidence" value="ECO:0007669"/>
    <property type="project" value="UniProtKB-KW"/>
</dbReference>
<evidence type="ECO:0000313" key="1">
    <source>
        <dbReference type="EMBL" id="ERJ98764.1"/>
    </source>
</evidence>
<dbReference type="SUPFAM" id="SSF53756">
    <property type="entry name" value="UDP-Glycosyltransferase/glycogen phosphorylase"/>
    <property type="match status" value="1"/>
</dbReference>
<protein>
    <submittedName>
        <fullName evidence="1">Glycosyltransferase, group 1 domain protein</fullName>
    </submittedName>
</protein>
<keyword evidence="2" id="KW-1185">Reference proteome</keyword>
<reference evidence="1 2" key="1">
    <citation type="submission" date="2013-08" db="EMBL/GenBank/DDBJ databases">
        <authorList>
            <person name="Durkin A.S."/>
            <person name="Haft D.R."/>
            <person name="McCorrison J."/>
            <person name="Torralba M."/>
            <person name="Gillis M."/>
            <person name="Haft D.H."/>
            <person name="Methe B."/>
            <person name="Sutton G."/>
            <person name="Nelson K.E."/>
        </authorList>
    </citation>
    <scope>NUCLEOTIDE SEQUENCE [LARGE SCALE GENOMIC DNA]</scope>
    <source>
        <strain evidence="1 2">F0068</strain>
    </source>
</reference>
<dbReference type="PATRIC" id="fig|1081904.3.peg.2128"/>
<sequence>MKSILFFATYPTKDNIKDGMIQRIKAVDAEFTDWHKIYVQISNRMFIHKEHFFASDKMIEVYRLNLFFHLFLICKLICRSNNIYIHSLHNFFKVSILSSFEGKNITIDLHGIVPEEMKFLGKRIYSRFLGLAEERMFKVASNFVYVSEEMQNFYFEKYPFIKNKINIIKPIYPQNVLRMPDRKEVEILREELGIRSNDIVILYSGNMQKWQNIELSIEIMKRYPNENYHYLFLTKDRENMEHLISKSGCKNLHYIVKSVSPAELNKYYMLAHYGFILRDKHILNRVAAPTKMVEYLFFGIIPIVKYEEIGDVLKLGYEYISYKSDLSNLEPKKSKKNENIAMTLLNRNSETELSALY</sequence>
<accession>U2MAM9</accession>